<keyword evidence="2" id="KW-1185">Reference proteome</keyword>
<organism evidence="1 2">
    <name type="scientific">Sphagnum troendelagicum</name>
    <dbReference type="NCBI Taxonomy" id="128251"/>
    <lineage>
        <taxon>Eukaryota</taxon>
        <taxon>Viridiplantae</taxon>
        <taxon>Streptophyta</taxon>
        <taxon>Embryophyta</taxon>
        <taxon>Bryophyta</taxon>
        <taxon>Sphagnophytina</taxon>
        <taxon>Sphagnopsida</taxon>
        <taxon>Sphagnales</taxon>
        <taxon>Sphagnaceae</taxon>
        <taxon>Sphagnum</taxon>
    </lineage>
</organism>
<accession>A0ABP0UPT5</accession>
<dbReference type="EMBL" id="OZ019897">
    <property type="protein sequence ID" value="CAK9226376.1"/>
    <property type="molecule type" value="Genomic_DNA"/>
</dbReference>
<reference evidence="1" key="1">
    <citation type="submission" date="2024-02" db="EMBL/GenBank/DDBJ databases">
        <authorList>
            <consortium name="ELIXIR-Norway"/>
            <consortium name="Elixir Norway"/>
        </authorList>
    </citation>
    <scope>NUCLEOTIDE SEQUENCE</scope>
</reference>
<gene>
    <name evidence="1" type="ORF">CSSPTR1EN2_LOCUS18208</name>
</gene>
<proteinExistence type="predicted"/>
<evidence type="ECO:0000313" key="2">
    <source>
        <dbReference type="Proteomes" id="UP001497512"/>
    </source>
</evidence>
<dbReference type="Proteomes" id="UP001497512">
    <property type="component" value="Chromosome 5"/>
</dbReference>
<protein>
    <submittedName>
        <fullName evidence="1">Uncharacterized protein</fullName>
    </submittedName>
</protein>
<name>A0ABP0UPT5_9BRYO</name>
<sequence length="118" mass="12979">MFGSGVKSIDDVTSVDMVKLPRVELKEQLTNKKLKSLSKKNFSIPPEILSYYPFVPEGLSDSSEDEDVATMRSRSKSARVAPSKKAVGVEKQKVGRLWKNASGTVPGQSSLLSFFRKA</sequence>
<evidence type="ECO:0000313" key="1">
    <source>
        <dbReference type="EMBL" id="CAK9226376.1"/>
    </source>
</evidence>